<evidence type="ECO:0000256" key="5">
    <source>
        <dbReference type="ARBA" id="ARBA00020164"/>
    </source>
</evidence>
<evidence type="ECO:0000256" key="4">
    <source>
        <dbReference type="ARBA" id="ARBA00013204"/>
    </source>
</evidence>
<comment type="catalytic activity">
    <reaction evidence="1 9">
        <text>(2S)-2-acetolactate + H(+) = (R)-acetoin + CO2</text>
        <dbReference type="Rhea" id="RHEA:21580"/>
        <dbReference type="ChEBI" id="CHEBI:15378"/>
        <dbReference type="ChEBI" id="CHEBI:15686"/>
        <dbReference type="ChEBI" id="CHEBI:16526"/>
        <dbReference type="ChEBI" id="CHEBI:58476"/>
        <dbReference type="EC" id="4.1.1.5"/>
    </reaction>
</comment>
<protein>
    <recommendedName>
        <fullName evidence="5 9">Alpha-acetolactate decarboxylase</fullName>
        <ecNumber evidence="4 9">4.1.1.5</ecNumber>
    </recommendedName>
</protein>
<evidence type="ECO:0000256" key="7">
    <source>
        <dbReference type="ARBA" id="ARBA00023061"/>
    </source>
</evidence>
<comment type="similarity">
    <text evidence="3 9">Belongs to the alpha-acetolactate decarboxylase family.</text>
</comment>
<dbReference type="NCBIfam" id="TIGR01252">
    <property type="entry name" value="acetolac_decarb"/>
    <property type="match status" value="1"/>
</dbReference>
<dbReference type="PIRSF" id="PIRSF001332">
    <property type="entry name" value="Acetolac_decarb"/>
    <property type="match status" value="1"/>
</dbReference>
<evidence type="ECO:0000256" key="1">
    <source>
        <dbReference type="ARBA" id="ARBA00001784"/>
    </source>
</evidence>
<evidence type="ECO:0000313" key="11">
    <source>
        <dbReference type="Proteomes" id="UP000292424"/>
    </source>
</evidence>
<keyword evidence="7 9" id="KW-0005">Acetoin biosynthesis</keyword>
<dbReference type="GO" id="GO:0047605">
    <property type="term" value="F:acetolactate decarboxylase activity"/>
    <property type="evidence" value="ECO:0007669"/>
    <property type="project" value="UniProtKB-UniRule"/>
</dbReference>
<dbReference type="Proteomes" id="UP000292424">
    <property type="component" value="Chromosome"/>
</dbReference>
<dbReference type="EC" id="4.1.1.5" evidence="4 9"/>
<accession>A0A5P2G2T0</accession>
<dbReference type="OrthoDB" id="8612680at2"/>
<dbReference type="InterPro" id="IPR005128">
    <property type="entry name" value="Acetolactate_a_deCO2ase"/>
</dbReference>
<gene>
    <name evidence="10" type="primary">budA</name>
    <name evidence="10" type="ORF">E0W69_010285</name>
</gene>
<dbReference type="GO" id="GO:0045151">
    <property type="term" value="P:acetoin biosynthetic process"/>
    <property type="evidence" value="ECO:0007669"/>
    <property type="project" value="UniProtKB-UniRule"/>
</dbReference>
<evidence type="ECO:0000313" key="10">
    <source>
        <dbReference type="EMBL" id="QES89028.1"/>
    </source>
</evidence>
<dbReference type="Pfam" id="PF03306">
    <property type="entry name" value="AAL_decarboxy"/>
    <property type="match status" value="1"/>
</dbReference>
<evidence type="ECO:0000256" key="6">
    <source>
        <dbReference type="ARBA" id="ARBA00022793"/>
    </source>
</evidence>
<dbReference type="PANTHER" id="PTHR35524">
    <property type="entry name" value="ALPHA-ACETOLACTATE DECARBOXYLASE"/>
    <property type="match status" value="1"/>
</dbReference>
<sequence>MLYNNKEVGTIFQVSIMNAMLEGIYDGETTIEEMAKHGDFGLGTFNGLDGELIAIRGQFYQIRNDGTSVLADPKSKVPFGAVTTFRPQITHEINNHLDRAGLEELMQKLTPSHNLFYAVYIEGHFDKVKTRTVAKQEKPYLPFTEVVKEQTEFDFNNENGLLAGFFSPSYAQGMTIAGFHLHFLTHSRQGGGHVLDFNLSRGILKIQALPYYTVLLPEQKDFEEADLAGDKSQAIIATEG</sequence>
<reference evidence="10 11" key="1">
    <citation type="submission" date="2019-09" db="EMBL/GenBank/DDBJ databases">
        <title>Complete genome sequence of Arachidicoccus sp. B3-10 isolated from apple orchard soil.</title>
        <authorList>
            <person name="Kim H.S."/>
            <person name="Han K.-I."/>
            <person name="Suh M.K."/>
            <person name="Lee K.C."/>
            <person name="Eom M.K."/>
            <person name="Kim J.-S."/>
            <person name="Kang S.W."/>
            <person name="Sin Y."/>
            <person name="Lee J.-S."/>
        </authorList>
    </citation>
    <scope>NUCLEOTIDE SEQUENCE [LARGE SCALE GENOMIC DNA]</scope>
    <source>
        <strain evidence="10 11">B3-10</strain>
    </source>
</reference>
<dbReference type="RefSeq" id="WP_131329974.1">
    <property type="nucleotide sequence ID" value="NZ_CP044016.1"/>
</dbReference>
<evidence type="ECO:0000256" key="9">
    <source>
        <dbReference type="PIRNR" id="PIRNR001332"/>
    </source>
</evidence>
<keyword evidence="6 9" id="KW-0210">Decarboxylase</keyword>
<keyword evidence="11" id="KW-1185">Reference proteome</keyword>
<comment type="pathway">
    <text evidence="2 9">Polyol metabolism; (R,R)-butane-2,3-diol biosynthesis; (R,R)-butane-2,3-diol from pyruvate: step 2/3.</text>
</comment>
<dbReference type="SUPFAM" id="SSF117856">
    <property type="entry name" value="AF0104/ALDC/Ptd012-like"/>
    <property type="match status" value="1"/>
</dbReference>
<name>A0A5P2G2T0_9BACT</name>
<dbReference type="AlphaFoldDB" id="A0A5P2G2T0"/>
<dbReference type="CDD" id="cd17299">
    <property type="entry name" value="acetolactate_decarboxylase"/>
    <property type="match status" value="1"/>
</dbReference>
<dbReference type="EMBL" id="CP044016">
    <property type="protein sequence ID" value="QES89028.1"/>
    <property type="molecule type" value="Genomic_DNA"/>
</dbReference>
<organism evidence="10 11">
    <name type="scientific">Rhizosphaericola mali</name>
    <dbReference type="NCBI Taxonomy" id="2545455"/>
    <lineage>
        <taxon>Bacteria</taxon>
        <taxon>Pseudomonadati</taxon>
        <taxon>Bacteroidota</taxon>
        <taxon>Chitinophagia</taxon>
        <taxon>Chitinophagales</taxon>
        <taxon>Chitinophagaceae</taxon>
        <taxon>Rhizosphaericola</taxon>
    </lineage>
</organism>
<evidence type="ECO:0000256" key="2">
    <source>
        <dbReference type="ARBA" id="ARBA00005170"/>
    </source>
</evidence>
<dbReference type="KEGG" id="arac:E0W69_010285"/>
<evidence type="ECO:0000256" key="3">
    <source>
        <dbReference type="ARBA" id="ARBA00007106"/>
    </source>
</evidence>
<dbReference type="Gene3D" id="3.30.1330.80">
    <property type="entry name" value="Hypothetical protein, similar to alpha- acetolactate decarboxylase, domain 2"/>
    <property type="match status" value="2"/>
</dbReference>
<keyword evidence="8 9" id="KW-0456">Lyase</keyword>
<dbReference type="UniPathway" id="UPA00626">
    <property type="reaction ID" value="UER00678"/>
</dbReference>
<proteinExistence type="inferred from homology"/>
<evidence type="ECO:0000256" key="8">
    <source>
        <dbReference type="ARBA" id="ARBA00023239"/>
    </source>
</evidence>
<dbReference type="PANTHER" id="PTHR35524:SF1">
    <property type="entry name" value="ALPHA-ACETOLACTATE DECARBOXYLASE"/>
    <property type="match status" value="1"/>
</dbReference>